<comment type="caution">
    <text evidence="1">The sequence shown here is derived from an EMBL/GenBank/DDBJ whole genome shotgun (WGS) entry which is preliminary data.</text>
</comment>
<dbReference type="Gramene" id="OIT08966">
    <property type="protein sequence ID" value="OIT08966"/>
    <property type="gene ID" value="A4A49_44041"/>
</dbReference>
<dbReference type="AlphaFoldDB" id="A0A1J6IW05"/>
<evidence type="ECO:0000313" key="2">
    <source>
        <dbReference type="Proteomes" id="UP000187609"/>
    </source>
</evidence>
<reference evidence="1" key="1">
    <citation type="submission" date="2016-11" db="EMBL/GenBank/DDBJ databases">
        <title>The genome of Nicotiana attenuata.</title>
        <authorList>
            <person name="Xu S."/>
            <person name="Brockmoeller T."/>
            <person name="Gaquerel E."/>
            <person name="Navarro A."/>
            <person name="Kuhl H."/>
            <person name="Gase K."/>
            <person name="Ling Z."/>
            <person name="Zhou W."/>
            <person name="Kreitzer C."/>
            <person name="Stanke M."/>
            <person name="Tang H."/>
            <person name="Lyons E."/>
            <person name="Pandey P."/>
            <person name="Pandey S.P."/>
            <person name="Timmermann B."/>
            <person name="Baldwin I.T."/>
        </authorList>
    </citation>
    <scope>NUCLEOTIDE SEQUENCE [LARGE SCALE GENOMIC DNA]</scope>
    <source>
        <strain evidence="1">UT</strain>
    </source>
</reference>
<accession>A0A1J6IW05</accession>
<proteinExistence type="predicted"/>
<gene>
    <name evidence="1" type="ORF">A4A49_44041</name>
</gene>
<feature type="non-terminal residue" evidence="1">
    <location>
        <position position="283"/>
    </location>
</feature>
<dbReference type="Proteomes" id="UP000187609">
    <property type="component" value="Unassembled WGS sequence"/>
</dbReference>
<protein>
    <submittedName>
        <fullName evidence="1">Uncharacterized protein</fullName>
    </submittedName>
</protein>
<organism evidence="1 2">
    <name type="scientific">Nicotiana attenuata</name>
    <name type="common">Coyote tobacco</name>
    <dbReference type="NCBI Taxonomy" id="49451"/>
    <lineage>
        <taxon>Eukaryota</taxon>
        <taxon>Viridiplantae</taxon>
        <taxon>Streptophyta</taxon>
        <taxon>Embryophyta</taxon>
        <taxon>Tracheophyta</taxon>
        <taxon>Spermatophyta</taxon>
        <taxon>Magnoliopsida</taxon>
        <taxon>eudicotyledons</taxon>
        <taxon>Gunneridae</taxon>
        <taxon>Pentapetalae</taxon>
        <taxon>asterids</taxon>
        <taxon>lamiids</taxon>
        <taxon>Solanales</taxon>
        <taxon>Solanaceae</taxon>
        <taxon>Nicotianoideae</taxon>
        <taxon>Nicotianeae</taxon>
        <taxon>Nicotiana</taxon>
    </lineage>
</organism>
<sequence length="283" mass="30265">MEERQQFAVEEGLHQEVVLKLSPRAPDLQVLRTLLPKFIGDVIVTNVVQQREDRVAALMIDKGPPTVLKGLVQWDATKKTVEKARDIAATTALERLNSALQFNPNSNQNVGKTEAAAVRNALGGQVADGDVTSGKNMTDAGYKAGKSGLQNGSKLDGVSDHDNIISKIVGVQQQLDGNERTGIQRQISSAVQEEIGVDHPTVTGIESVEKPVADQVIAGSQIASLQVITTGALKEGVDATKGWAVVNRSPNRKVASSHKNLQSAAETFMCTNSFDALDNAQEH</sequence>
<name>A0A1J6IW05_NICAT</name>
<evidence type="ECO:0000313" key="1">
    <source>
        <dbReference type="EMBL" id="OIT08966.1"/>
    </source>
</evidence>
<dbReference type="EMBL" id="MJEQ01023570">
    <property type="protein sequence ID" value="OIT08966.1"/>
    <property type="molecule type" value="Genomic_DNA"/>
</dbReference>
<keyword evidence="2" id="KW-1185">Reference proteome</keyword>